<organism evidence="1 2">
    <name type="scientific">Candidatus Blautia avicola</name>
    <dbReference type="NCBI Taxonomy" id="2838483"/>
    <lineage>
        <taxon>Bacteria</taxon>
        <taxon>Bacillati</taxon>
        <taxon>Bacillota</taxon>
        <taxon>Clostridia</taxon>
        <taxon>Lachnospirales</taxon>
        <taxon>Lachnospiraceae</taxon>
        <taxon>Blautia</taxon>
    </lineage>
</organism>
<dbReference type="AlphaFoldDB" id="A0A9D2QXW2"/>
<protein>
    <submittedName>
        <fullName evidence="1">Uncharacterized protein</fullName>
    </submittedName>
</protein>
<evidence type="ECO:0000313" key="2">
    <source>
        <dbReference type="Proteomes" id="UP000823892"/>
    </source>
</evidence>
<evidence type="ECO:0000313" key="1">
    <source>
        <dbReference type="EMBL" id="HJD30033.1"/>
    </source>
</evidence>
<accession>A0A9D2QXW2</accession>
<gene>
    <name evidence="1" type="ORF">H9914_13730</name>
</gene>
<dbReference type="Proteomes" id="UP000823892">
    <property type="component" value="Unassembled WGS sequence"/>
</dbReference>
<reference evidence="1" key="1">
    <citation type="journal article" date="2021" name="PeerJ">
        <title>Extensive microbial diversity within the chicken gut microbiome revealed by metagenomics and culture.</title>
        <authorList>
            <person name="Gilroy R."/>
            <person name="Ravi A."/>
            <person name="Getino M."/>
            <person name="Pursley I."/>
            <person name="Horton D.L."/>
            <person name="Alikhan N.F."/>
            <person name="Baker D."/>
            <person name="Gharbi K."/>
            <person name="Hall N."/>
            <person name="Watson M."/>
            <person name="Adriaenssens E.M."/>
            <person name="Foster-Nyarko E."/>
            <person name="Jarju S."/>
            <person name="Secka A."/>
            <person name="Antonio M."/>
            <person name="Oren A."/>
            <person name="Chaudhuri R.R."/>
            <person name="La Ragione R."/>
            <person name="Hildebrand F."/>
            <person name="Pallen M.J."/>
        </authorList>
    </citation>
    <scope>NUCLEOTIDE SEQUENCE</scope>
    <source>
        <strain evidence="1">ChiBcec6-4105</strain>
    </source>
</reference>
<name>A0A9D2QXW2_9FIRM</name>
<dbReference type="EMBL" id="DWUY01000304">
    <property type="protein sequence ID" value="HJD30033.1"/>
    <property type="molecule type" value="Genomic_DNA"/>
</dbReference>
<proteinExistence type="predicted"/>
<reference evidence="1" key="2">
    <citation type="submission" date="2021-04" db="EMBL/GenBank/DDBJ databases">
        <authorList>
            <person name="Gilroy R."/>
        </authorList>
    </citation>
    <scope>NUCLEOTIDE SEQUENCE</scope>
    <source>
        <strain evidence="1">ChiBcec6-4105</strain>
    </source>
</reference>
<comment type="caution">
    <text evidence="1">The sequence shown here is derived from an EMBL/GenBank/DDBJ whole genome shotgun (WGS) entry which is preliminary data.</text>
</comment>
<sequence>MSWICFQIELPQNKEQWEQKVKEECDRMLTQEAHEDNGFWYPKTELIKSCIYKDVYYAAFRTITLSGKCHTKAAVFKIRIQEHSTYNLFCCEKYEEDFPQEQECPLSILQLLSNTKSQSALEWRKKCYEFHGILNEKNTRKNIYLFQKKSEFNKRPRGSRNRNLKNYSGKKKAYLKISKNG</sequence>